<evidence type="ECO:0000313" key="5">
    <source>
        <dbReference type="Proteomes" id="UP001281761"/>
    </source>
</evidence>
<dbReference type="CDD" id="cd00590">
    <property type="entry name" value="RRM_SF"/>
    <property type="match status" value="1"/>
</dbReference>
<dbReference type="InterPro" id="IPR012677">
    <property type="entry name" value="Nucleotide-bd_a/b_plait_sf"/>
</dbReference>
<feature type="compositionally biased region" description="Polar residues" evidence="2">
    <location>
        <begin position="363"/>
        <end position="399"/>
    </location>
</feature>
<gene>
    <name evidence="4" type="ORF">BLNAU_10632</name>
</gene>
<evidence type="ECO:0000313" key="4">
    <source>
        <dbReference type="EMBL" id="KAK2954464.1"/>
    </source>
</evidence>
<keyword evidence="1" id="KW-0694">RNA-binding</keyword>
<feature type="domain" description="RRM" evidence="3">
    <location>
        <begin position="24"/>
        <end position="82"/>
    </location>
</feature>
<dbReference type="PROSITE" id="PS50102">
    <property type="entry name" value="RRM"/>
    <property type="match status" value="1"/>
</dbReference>
<evidence type="ECO:0000256" key="1">
    <source>
        <dbReference type="PROSITE-ProRule" id="PRU00176"/>
    </source>
</evidence>
<accession>A0ABQ9XRT4</accession>
<comment type="caution">
    <text evidence="4">The sequence shown here is derived from an EMBL/GenBank/DDBJ whole genome shotgun (WGS) entry which is preliminary data.</text>
</comment>
<feature type="region of interest" description="Disordered" evidence="2">
    <location>
        <begin position="335"/>
        <end position="409"/>
    </location>
</feature>
<dbReference type="Gene3D" id="3.30.70.330">
    <property type="match status" value="1"/>
</dbReference>
<proteinExistence type="predicted"/>
<evidence type="ECO:0000256" key="2">
    <source>
        <dbReference type="SAM" id="MobiDB-lite"/>
    </source>
</evidence>
<sequence>MSSRITQSGRDPFSKLQPELRGFYGVFIPYVPKYLTETDIQSGFSRYGRIQNISLIDSFEPLSDNYAFVHFADIYSVISAVEDTKPHTYISPHTQQRFCLERHVADLRTTLKIGPVLNEGEDTQKHLEVLTGVPIAAFSFANHTPVDEEGYAITTYASHSDALTSYLKLVQIFTEVPSASVNFEPSGLVDPRRLPNETVVWLYNLHPKVTAPKIQALLESLLEQDDSLCCSGCMIETNDTDLAALLLFSCRPSAEKAANVLNQHVWFGRPINARIGTDAELQSNFPDAHVGTCLHYNPYVHAVLPVNAVLYSNIPFYDGSNGVFQHTMPSFCPWNRSALEADPENDPEPAKAAPPMADPQSPPSQTMPAYNSYASLESMTSHSSQASPAYQLRTSSPPQTLAPASHPNYSISSLQTLTSAPHPVSPVVSNKHPDAFRGLPESGLLPTPMAMPPHAMPAQPLPTHMHTLPTAHIDTGYPQQVARNNPNDPLSLLNAAPPAFLQQTLISSDPLSAFSFSTSMNKPVQLQPGQQPQASLPALSMQHVAKAKPFIPKRFTPSSPDDTAK</sequence>
<dbReference type="EMBL" id="JARBJD010000078">
    <property type="protein sequence ID" value="KAK2954464.1"/>
    <property type="molecule type" value="Genomic_DNA"/>
</dbReference>
<evidence type="ECO:0000259" key="3">
    <source>
        <dbReference type="PROSITE" id="PS50102"/>
    </source>
</evidence>
<dbReference type="InterPro" id="IPR000504">
    <property type="entry name" value="RRM_dom"/>
</dbReference>
<dbReference type="SUPFAM" id="SSF54928">
    <property type="entry name" value="RNA-binding domain, RBD"/>
    <property type="match status" value="2"/>
</dbReference>
<dbReference type="Proteomes" id="UP001281761">
    <property type="component" value="Unassembled WGS sequence"/>
</dbReference>
<dbReference type="Pfam" id="PF00076">
    <property type="entry name" value="RRM_1"/>
    <property type="match status" value="1"/>
</dbReference>
<name>A0ABQ9XRT4_9EUKA</name>
<protein>
    <recommendedName>
        <fullName evidence="3">RRM domain-containing protein</fullName>
    </recommendedName>
</protein>
<keyword evidence="5" id="KW-1185">Reference proteome</keyword>
<organism evidence="4 5">
    <name type="scientific">Blattamonas nauphoetae</name>
    <dbReference type="NCBI Taxonomy" id="2049346"/>
    <lineage>
        <taxon>Eukaryota</taxon>
        <taxon>Metamonada</taxon>
        <taxon>Preaxostyla</taxon>
        <taxon>Oxymonadida</taxon>
        <taxon>Blattamonas</taxon>
    </lineage>
</organism>
<dbReference type="InterPro" id="IPR035979">
    <property type="entry name" value="RBD_domain_sf"/>
</dbReference>
<reference evidence="4 5" key="1">
    <citation type="journal article" date="2022" name="bioRxiv">
        <title>Genomics of Preaxostyla Flagellates Illuminates Evolutionary Transitions and the Path Towards Mitochondrial Loss.</title>
        <authorList>
            <person name="Novak L.V.F."/>
            <person name="Treitli S.C."/>
            <person name="Pyrih J."/>
            <person name="Halakuc P."/>
            <person name="Pipaliya S.V."/>
            <person name="Vacek V."/>
            <person name="Brzon O."/>
            <person name="Soukal P."/>
            <person name="Eme L."/>
            <person name="Dacks J.B."/>
            <person name="Karnkowska A."/>
            <person name="Elias M."/>
            <person name="Hampl V."/>
        </authorList>
    </citation>
    <scope>NUCLEOTIDE SEQUENCE [LARGE SCALE GENOMIC DNA]</scope>
    <source>
        <strain evidence="4">NAU3</strain>
        <tissue evidence="4">Gut</tissue>
    </source>
</reference>